<reference evidence="4 5" key="1">
    <citation type="journal article" date="2014" name="Int. J. Syst. Evol. Microbiol.">
        <title>Complete genome sequence of Corynebacterium casei LMG S-19264T (=DSM 44701T), isolated from a smear-ripened cheese.</title>
        <authorList>
            <consortium name="US DOE Joint Genome Institute (JGI-PGF)"/>
            <person name="Walter F."/>
            <person name="Albersmeier A."/>
            <person name="Kalinowski J."/>
            <person name="Ruckert C."/>
        </authorList>
    </citation>
    <scope>NUCLEOTIDE SEQUENCE [LARGE SCALE GENOMIC DNA]</scope>
    <source>
        <strain evidence="4 5">NBRC 110095</strain>
    </source>
</reference>
<name>A0AA37WQF4_9GAMM</name>
<evidence type="ECO:0000256" key="2">
    <source>
        <dbReference type="ARBA" id="ARBA00023163"/>
    </source>
</evidence>
<dbReference type="Proteomes" id="UP001156870">
    <property type="component" value="Unassembled WGS sequence"/>
</dbReference>
<evidence type="ECO:0000256" key="3">
    <source>
        <dbReference type="RuleBase" id="RU004409"/>
    </source>
</evidence>
<comment type="similarity">
    <text evidence="3">Belongs to the Rsd/AlgQ family.</text>
</comment>
<dbReference type="Pfam" id="PF04353">
    <property type="entry name" value="Rsd_AlgQ"/>
    <property type="match status" value="1"/>
</dbReference>
<dbReference type="Gene3D" id="1.20.120.1370">
    <property type="entry name" value="Regulator of RNA polymerase sigma(70) subunit, domain 4"/>
    <property type="match status" value="1"/>
</dbReference>
<dbReference type="InterPro" id="IPR007448">
    <property type="entry name" value="Sigma70_reg_Rsd_AlgQ"/>
</dbReference>
<keyword evidence="5" id="KW-1185">Reference proteome</keyword>
<evidence type="ECO:0000256" key="1">
    <source>
        <dbReference type="ARBA" id="ARBA00023015"/>
    </source>
</evidence>
<dbReference type="RefSeq" id="WP_232592841.1">
    <property type="nucleotide sequence ID" value="NZ_BSPD01000065.1"/>
</dbReference>
<keyword evidence="1 3" id="KW-0805">Transcription regulation</keyword>
<dbReference type="NCBIfam" id="NF008723">
    <property type="entry name" value="PRK11718.1"/>
    <property type="match status" value="1"/>
</dbReference>
<dbReference type="EMBL" id="BSPD01000065">
    <property type="protein sequence ID" value="GLS27127.1"/>
    <property type="molecule type" value="Genomic_DNA"/>
</dbReference>
<sequence length="155" mass="17730">MLDNCQSAQERWGGVNDLIDRWLQERQELLVEYCGLSAVKQFSDNDPENGPKLRHLCQLTVDYVSAGHFEVYEQLIKEAQDFDDTDALKAAAKLYQVVDKTTEQLLDFNDKYQEIDDLSTLTEDLSSIGESLETRFEAEDKMIAVLHTAHKNLVT</sequence>
<evidence type="ECO:0000313" key="5">
    <source>
        <dbReference type="Proteomes" id="UP001156870"/>
    </source>
</evidence>
<dbReference type="AlphaFoldDB" id="A0AA37WQF4"/>
<comment type="caution">
    <text evidence="4">The sequence shown here is derived from an EMBL/GenBank/DDBJ whole genome shotgun (WGS) entry which is preliminary data.</text>
</comment>
<dbReference type="InterPro" id="IPR038309">
    <property type="entry name" value="Rsd/AlgQ_sf"/>
</dbReference>
<gene>
    <name evidence="4" type="primary">algQ</name>
    <name evidence="4" type="ORF">GCM10007877_28460</name>
</gene>
<dbReference type="GO" id="GO:0006355">
    <property type="term" value="P:regulation of DNA-templated transcription"/>
    <property type="evidence" value="ECO:0007669"/>
    <property type="project" value="InterPro"/>
</dbReference>
<protein>
    <submittedName>
        <fullName evidence="4">Sigma D regulator</fullName>
    </submittedName>
</protein>
<keyword evidence="2 3" id="KW-0804">Transcription</keyword>
<dbReference type="PIRSF" id="PIRSF016548">
    <property type="entry name" value="Rsd_AlgQ"/>
    <property type="match status" value="1"/>
</dbReference>
<proteinExistence type="inferred from homology"/>
<organism evidence="4 5">
    <name type="scientific">Marinibactrum halimedae</name>
    <dbReference type="NCBI Taxonomy" id="1444977"/>
    <lineage>
        <taxon>Bacteria</taxon>
        <taxon>Pseudomonadati</taxon>
        <taxon>Pseudomonadota</taxon>
        <taxon>Gammaproteobacteria</taxon>
        <taxon>Cellvibrionales</taxon>
        <taxon>Cellvibrionaceae</taxon>
        <taxon>Marinibactrum</taxon>
    </lineage>
</organism>
<evidence type="ECO:0000313" key="4">
    <source>
        <dbReference type="EMBL" id="GLS27127.1"/>
    </source>
</evidence>
<accession>A0AA37WQF4</accession>